<feature type="domain" description="Pycsar effector protein" evidence="9">
    <location>
        <begin position="28"/>
        <end position="176"/>
    </location>
</feature>
<dbReference type="Pfam" id="PF18967">
    <property type="entry name" value="PycTM"/>
    <property type="match status" value="1"/>
</dbReference>
<feature type="transmembrane region" description="Helical" evidence="8">
    <location>
        <begin position="74"/>
        <end position="96"/>
    </location>
</feature>
<keyword evidence="11" id="KW-1185">Reference proteome</keyword>
<gene>
    <name evidence="10" type="ORF">SCH01S_35_00120</name>
</gene>
<dbReference type="GO" id="GO:0051607">
    <property type="term" value="P:defense response to virus"/>
    <property type="evidence" value="ECO:0007669"/>
    <property type="project" value="UniProtKB-KW"/>
</dbReference>
<evidence type="ECO:0000256" key="5">
    <source>
        <dbReference type="ARBA" id="ARBA00022989"/>
    </source>
</evidence>
<evidence type="ECO:0000256" key="1">
    <source>
        <dbReference type="ARBA" id="ARBA00004236"/>
    </source>
</evidence>
<dbReference type="Proteomes" id="UP000033202">
    <property type="component" value="Unassembled WGS sequence"/>
</dbReference>
<protein>
    <recommendedName>
        <fullName evidence="9">Pycsar effector protein domain-containing protein</fullName>
    </recommendedName>
</protein>
<reference evidence="10 11" key="1">
    <citation type="submission" date="2015-04" db="EMBL/GenBank/DDBJ databases">
        <title>Whole genome shotgun sequence of Sphingomonas changbaiensis NBRC 104936.</title>
        <authorList>
            <person name="Katano-Makiyama Y."/>
            <person name="Hosoyama A."/>
            <person name="Hashimoto M."/>
            <person name="Noguchi M."/>
            <person name="Tsuchikane K."/>
            <person name="Ohji S."/>
            <person name="Yamazoe A."/>
            <person name="Ichikawa N."/>
            <person name="Kimura A."/>
            <person name="Fujita N."/>
        </authorList>
    </citation>
    <scope>NUCLEOTIDE SEQUENCE [LARGE SCALE GENOMIC DNA]</scope>
    <source>
        <strain evidence="10 11">NBRC 104936</strain>
    </source>
</reference>
<dbReference type="EMBL" id="BBWU01000035">
    <property type="protein sequence ID" value="GAO39577.1"/>
    <property type="molecule type" value="Genomic_DNA"/>
</dbReference>
<keyword evidence="5 8" id="KW-1133">Transmembrane helix</keyword>
<evidence type="ECO:0000256" key="7">
    <source>
        <dbReference type="ARBA" id="ARBA00023136"/>
    </source>
</evidence>
<evidence type="ECO:0000313" key="10">
    <source>
        <dbReference type="EMBL" id="GAO39577.1"/>
    </source>
</evidence>
<organism evidence="10 11">
    <name type="scientific">Sphingomonas changbaiensis NBRC 104936</name>
    <dbReference type="NCBI Taxonomy" id="1219043"/>
    <lineage>
        <taxon>Bacteria</taxon>
        <taxon>Pseudomonadati</taxon>
        <taxon>Pseudomonadota</taxon>
        <taxon>Alphaproteobacteria</taxon>
        <taxon>Sphingomonadales</taxon>
        <taxon>Sphingomonadaceae</taxon>
        <taxon>Sphingomonas</taxon>
    </lineage>
</organism>
<name>A0A0E9MP86_9SPHN</name>
<dbReference type="InterPro" id="IPR043760">
    <property type="entry name" value="PycTM_dom"/>
</dbReference>
<evidence type="ECO:0000256" key="6">
    <source>
        <dbReference type="ARBA" id="ARBA00023118"/>
    </source>
</evidence>
<dbReference type="GO" id="GO:0005886">
    <property type="term" value="C:plasma membrane"/>
    <property type="evidence" value="ECO:0007669"/>
    <property type="project" value="UniProtKB-SubCell"/>
</dbReference>
<evidence type="ECO:0000256" key="8">
    <source>
        <dbReference type="SAM" id="Phobius"/>
    </source>
</evidence>
<evidence type="ECO:0000259" key="9">
    <source>
        <dbReference type="Pfam" id="PF18967"/>
    </source>
</evidence>
<dbReference type="GO" id="GO:0000166">
    <property type="term" value="F:nucleotide binding"/>
    <property type="evidence" value="ECO:0007669"/>
    <property type="project" value="UniProtKB-KW"/>
</dbReference>
<keyword evidence="7 8" id="KW-0472">Membrane</keyword>
<keyword evidence="3 8" id="KW-0812">Transmembrane</keyword>
<evidence type="ECO:0000256" key="4">
    <source>
        <dbReference type="ARBA" id="ARBA00022741"/>
    </source>
</evidence>
<evidence type="ECO:0000256" key="3">
    <source>
        <dbReference type="ARBA" id="ARBA00022692"/>
    </source>
</evidence>
<dbReference type="AlphaFoldDB" id="A0A0E9MP86"/>
<dbReference type="STRING" id="1219043.SCH01S_35_00120"/>
<evidence type="ECO:0000313" key="11">
    <source>
        <dbReference type="Proteomes" id="UP000033202"/>
    </source>
</evidence>
<comment type="caution">
    <text evidence="10">The sequence shown here is derived from an EMBL/GenBank/DDBJ whole genome shotgun (WGS) entry which is preliminary data.</text>
</comment>
<feature type="transmembrane region" description="Helical" evidence="8">
    <location>
        <begin position="159"/>
        <end position="177"/>
    </location>
</feature>
<keyword evidence="6" id="KW-0051">Antiviral defense</keyword>
<proteinExistence type="predicted"/>
<accession>A0A0E9MP86</accession>
<evidence type="ECO:0000256" key="2">
    <source>
        <dbReference type="ARBA" id="ARBA00022475"/>
    </source>
</evidence>
<sequence length="185" mass="20700">MAAPRLNMGDHLPYEAKQKRYAPDAIHLIRTTQQIQVQLSAMADAKASILMGATFVVFTITLNQTSKGYVAPEMLVLAAFALASAALAVMAVLPAVGPKPGTPLNLLFFGSFTQLGQEEYIDTLIEHMQEEEEVYRTMARDIYQHGNVLRRKKYRFLALSYRTFLTGMVLTVLTFAVDRLHLIHL</sequence>
<keyword evidence="4" id="KW-0547">Nucleotide-binding</keyword>
<comment type="subcellular location">
    <subcellularLocation>
        <location evidence="1">Cell membrane</location>
    </subcellularLocation>
</comment>
<feature type="transmembrane region" description="Helical" evidence="8">
    <location>
        <begin position="43"/>
        <end position="62"/>
    </location>
</feature>
<keyword evidence="2" id="KW-1003">Cell membrane</keyword>